<evidence type="ECO:0000313" key="5">
    <source>
        <dbReference type="EMBL" id="CAB4721897.1"/>
    </source>
</evidence>
<keyword evidence="2" id="KW-0472">Membrane</keyword>
<keyword evidence="2" id="KW-1133">Transmembrane helix</keyword>
<evidence type="ECO:0000313" key="7">
    <source>
        <dbReference type="EMBL" id="CAB4847849.1"/>
    </source>
</evidence>
<gene>
    <name evidence="5" type="ORF">UFOPK2656_01413</name>
    <name evidence="6" type="ORF">UFOPK3099_01360</name>
    <name evidence="7" type="ORF">UFOPK3267_00564</name>
    <name evidence="8" type="ORF">UFOPK3651_00984</name>
    <name evidence="9" type="ORF">UFOPK3931_00381</name>
    <name evidence="4" type="ORF">UFOPK4189_00841</name>
</gene>
<dbReference type="Pfam" id="PF00746">
    <property type="entry name" value="Gram_pos_anchor"/>
    <property type="match status" value="1"/>
</dbReference>
<protein>
    <submittedName>
        <fullName evidence="4">Unannotated protein</fullName>
    </submittedName>
</protein>
<keyword evidence="2" id="KW-0812">Transmembrane</keyword>
<dbReference type="EMBL" id="CAFAAV010000095">
    <property type="protein sequence ID" value="CAB4820605.1"/>
    <property type="molecule type" value="Genomic_DNA"/>
</dbReference>
<feature type="transmembrane region" description="Helical" evidence="2">
    <location>
        <begin position="276"/>
        <end position="295"/>
    </location>
</feature>
<dbReference type="NCBIfam" id="TIGR01167">
    <property type="entry name" value="LPXTG_anchor"/>
    <property type="match status" value="1"/>
</dbReference>
<evidence type="ECO:0000256" key="1">
    <source>
        <dbReference type="ARBA" id="ARBA00022525"/>
    </source>
</evidence>
<dbReference type="EMBL" id="CAFBIY010000020">
    <property type="protein sequence ID" value="CAB4847849.1"/>
    <property type="molecule type" value="Genomic_DNA"/>
</dbReference>
<name>A0A6J6A0Y7_9ZZZZ</name>
<evidence type="ECO:0000313" key="6">
    <source>
        <dbReference type="EMBL" id="CAB4820605.1"/>
    </source>
</evidence>
<evidence type="ECO:0000256" key="2">
    <source>
        <dbReference type="SAM" id="Phobius"/>
    </source>
</evidence>
<dbReference type="EMBL" id="CAEZYF010000007">
    <property type="protein sequence ID" value="CAB4721897.1"/>
    <property type="molecule type" value="Genomic_DNA"/>
</dbReference>
<dbReference type="AlphaFoldDB" id="A0A6J6A0Y7"/>
<dbReference type="EMBL" id="CAESGF010000004">
    <property type="protein sequence ID" value="CAB4363064.1"/>
    <property type="molecule type" value="Genomic_DNA"/>
</dbReference>
<evidence type="ECO:0000313" key="9">
    <source>
        <dbReference type="EMBL" id="CAB4974165.1"/>
    </source>
</evidence>
<feature type="domain" description="Gram-positive cocci surface proteins LPxTG" evidence="3">
    <location>
        <begin position="262"/>
        <end position="302"/>
    </location>
</feature>
<dbReference type="EMBL" id="CAFBOL010000005">
    <property type="protein sequence ID" value="CAB4974165.1"/>
    <property type="molecule type" value="Genomic_DNA"/>
</dbReference>
<evidence type="ECO:0000313" key="4">
    <source>
        <dbReference type="EMBL" id="CAB4363064.1"/>
    </source>
</evidence>
<accession>A0A6J6A0Y7</accession>
<evidence type="ECO:0000313" key="8">
    <source>
        <dbReference type="EMBL" id="CAB4923070.1"/>
    </source>
</evidence>
<reference evidence="4" key="1">
    <citation type="submission" date="2020-05" db="EMBL/GenBank/DDBJ databases">
        <authorList>
            <person name="Chiriac C."/>
            <person name="Salcher M."/>
            <person name="Ghai R."/>
            <person name="Kavagutti S V."/>
        </authorList>
    </citation>
    <scope>NUCLEOTIDE SEQUENCE</scope>
</reference>
<organism evidence="4">
    <name type="scientific">freshwater metagenome</name>
    <dbReference type="NCBI Taxonomy" id="449393"/>
    <lineage>
        <taxon>unclassified sequences</taxon>
        <taxon>metagenomes</taxon>
        <taxon>ecological metagenomes</taxon>
    </lineage>
</organism>
<evidence type="ECO:0000259" key="3">
    <source>
        <dbReference type="Pfam" id="PF00746"/>
    </source>
</evidence>
<sequence length="305" mass="31933">MFKQYLTGSLAASAALVPMVAPAIAHAAPAEAPRRAPDRPSVDPATLESCTAVFGLTKHNSLFLSFDQTVAGDATPAPHIGDGLTFYITADTGSGPHDCVPELAWSNSDEFYTWMGQGASILVYPGGGYYLMPQQNGSGIPIAVHLALDASHASDWTLDWDHEIDPDAMNGDGVLLAAAKARLRTLLPDDVLVEFDAIPGMNCNSLESGPLADALLELLGGAAVAAELNLTTPCNFYSVLLIREAMSEVYRLGTVSVTVADTSNSVAALPATGTDMAPLALTATGLTALGGALMFSGRRRRRQFI</sequence>
<dbReference type="InterPro" id="IPR019931">
    <property type="entry name" value="LPXTG_anchor"/>
</dbReference>
<dbReference type="EMBL" id="CAFBMT010000004">
    <property type="protein sequence ID" value="CAB4923070.1"/>
    <property type="molecule type" value="Genomic_DNA"/>
</dbReference>
<keyword evidence="1" id="KW-0964">Secreted</keyword>
<proteinExistence type="predicted"/>